<keyword evidence="4" id="KW-1185">Reference proteome</keyword>
<feature type="region of interest" description="Disordered" evidence="1">
    <location>
        <begin position="60"/>
        <end position="139"/>
    </location>
</feature>
<name>A0A9W7DC07_9STRA</name>
<evidence type="ECO:0000313" key="3">
    <source>
        <dbReference type="EMBL" id="GMG17667.1"/>
    </source>
</evidence>
<evidence type="ECO:0000256" key="1">
    <source>
        <dbReference type="SAM" id="MobiDB-lite"/>
    </source>
</evidence>
<proteinExistence type="predicted"/>
<evidence type="ECO:0000313" key="4">
    <source>
        <dbReference type="Proteomes" id="UP001165121"/>
    </source>
</evidence>
<keyword evidence="2" id="KW-0732">Signal</keyword>
<organism evidence="3 4">
    <name type="scientific">Phytophthora fragariaefolia</name>
    <dbReference type="NCBI Taxonomy" id="1490495"/>
    <lineage>
        <taxon>Eukaryota</taxon>
        <taxon>Sar</taxon>
        <taxon>Stramenopiles</taxon>
        <taxon>Oomycota</taxon>
        <taxon>Peronosporomycetes</taxon>
        <taxon>Peronosporales</taxon>
        <taxon>Peronosporaceae</taxon>
        <taxon>Phytophthora</taxon>
    </lineage>
</organism>
<protein>
    <submittedName>
        <fullName evidence="3">Unnamed protein product</fullName>
    </submittedName>
</protein>
<comment type="caution">
    <text evidence="3">The sequence shown here is derived from an EMBL/GenBank/DDBJ whole genome shotgun (WGS) entry which is preliminary data.</text>
</comment>
<dbReference type="EMBL" id="BSXT01019052">
    <property type="protein sequence ID" value="GMG17667.1"/>
    <property type="molecule type" value="Genomic_DNA"/>
</dbReference>
<dbReference type="Proteomes" id="UP001165121">
    <property type="component" value="Unassembled WGS sequence"/>
</dbReference>
<dbReference type="AlphaFoldDB" id="A0A9W7DC07"/>
<gene>
    <name evidence="3" type="ORF">Pfra01_003029100</name>
</gene>
<evidence type="ECO:0000256" key="2">
    <source>
        <dbReference type="SAM" id="SignalP"/>
    </source>
</evidence>
<feature type="chain" id="PRO_5040765996" evidence="2">
    <location>
        <begin position="24"/>
        <end position="139"/>
    </location>
</feature>
<sequence>MRLRRATVLVTLACLFVAGYTDAGVSVAAQEGNEAIIKDAATSRMLSVLEGVPPAKELKPRGQLRFLEGQPQPKLPKGYEKPGGRQLRLPILGHFDKYQAGDRRSGNDSGDDIPSGGDSDQQPPIELQRRRRPGGDRRM</sequence>
<feature type="compositionally biased region" description="Basic and acidic residues" evidence="1">
    <location>
        <begin position="94"/>
        <end position="106"/>
    </location>
</feature>
<feature type="signal peptide" evidence="2">
    <location>
        <begin position="1"/>
        <end position="23"/>
    </location>
</feature>
<reference evidence="3" key="1">
    <citation type="submission" date="2023-04" db="EMBL/GenBank/DDBJ databases">
        <title>Phytophthora fragariaefolia NBRC 109709.</title>
        <authorList>
            <person name="Ichikawa N."/>
            <person name="Sato H."/>
            <person name="Tonouchi N."/>
        </authorList>
    </citation>
    <scope>NUCLEOTIDE SEQUENCE</scope>
    <source>
        <strain evidence="3">NBRC 109709</strain>
    </source>
</reference>
<accession>A0A9W7DC07</accession>